<reference evidence="1 2" key="1">
    <citation type="journal article" date="2019" name="Sci. Rep.">
        <title>A high-quality genome of Eragrostis curvula grass provides insights into Poaceae evolution and supports new strategies to enhance forage quality.</title>
        <authorList>
            <person name="Carballo J."/>
            <person name="Santos B.A.C.M."/>
            <person name="Zappacosta D."/>
            <person name="Garbus I."/>
            <person name="Selva J.P."/>
            <person name="Gallo C.A."/>
            <person name="Diaz A."/>
            <person name="Albertini E."/>
            <person name="Caccamo M."/>
            <person name="Echenique V."/>
        </authorList>
    </citation>
    <scope>NUCLEOTIDE SEQUENCE [LARGE SCALE GENOMIC DNA]</scope>
    <source>
        <strain evidence="2">cv. Victoria</strain>
        <tissue evidence="1">Leaf</tissue>
    </source>
</reference>
<dbReference type="Proteomes" id="UP000324897">
    <property type="component" value="Chromosome 7"/>
</dbReference>
<evidence type="ECO:0000313" key="1">
    <source>
        <dbReference type="EMBL" id="TVU18568.1"/>
    </source>
</evidence>
<accession>A0A5J9U5L4</accession>
<name>A0A5J9U5L4_9POAL</name>
<gene>
    <name evidence="1" type="ORF">EJB05_34674</name>
</gene>
<organism evidence="1 2">
    <name type="scientific">Eragrostis curvula</name>
    <name type="common">weeping love grass</name>
    <dbReference type="NCBI Taxonomy" id="38414"/>
    <lineage>
        <taxon>Eukaryota</taxon>
        <taxon>Viridiplantae</taxon>
        <taxon>Streptophyta</taxon>
        <taxon>Embryophyta</taxon>
        <taxon>Tracheophyta</taxon>
        <taxon>Spermatophyta</taxon>
        <taxon>Magnoliopsida</taxon>
        <taxon>Liliopsida</taxon>
        <taxon>Poales</taxon>
        <taxon>Poaceae</taxon>
        <taxon>PACMAD clade</taxon>
        <taxon>Chloridoideae</taxon>
        <taxon>Eragrostideae</taxon>
        <taxon>Eragrostidinae</taxon>
        <taxon>Eragrostis</taxon>
    </lineage>
</organism>
<sequence length="94" mass="10562">METSCFDGSSLNRAHVPCVILLVGAVQLQLLPDRGAAGDLHLHLHQDAVPGHPQRPHGIPWFLLESCENRREIEPLGITRVLRYGHINYLLLRL</sequence>
<keyword evidence="2" id="KW-1185">Reference proteome</keyword>
<comment type="caution">
    <text evidence="1">The sequence shown here is derived from an EMBL/GenBank/DDBJ whole genome shotgun (WGS) entry which is preliminary data.</text>
</comment>
<dbReference type="EMBL" id="RWGY01000029">
    <property type="protein sequence ID" value="TVU18568.1"/>
    <property type="molecule type" value="Genomic_DNA"/>
</dbReference>
<dbReference type="AlphaFoldDB" id="A0A5J9U5L4"/>
<dbReference type="Gramene" id="TVU18568">
    <property type="protein sequence ID" value="TVU18568"/>
    <property type="gene ID" value="EJB05_34674"/>
</dbReference>
<proteinExistence type="predicted"/>
<evidence type="ECO:0000313" key="2">
    <source>
        <dbReference type="Proteomes" id="UP000324897"/>
    </source>
</evidence>
<dbReference type="OrthoDB" id="10470116at2759"/>
<protein>
    <submittedName>
        <fullName evidence="1">Uncharacterized protein</fullName>
    </submittedName>
</protein>